<dbReference type="SMART" id="SM00343">
    <property type="entry name" value="ZnF_C2HC"/>
    <property type="match status" value="1"/>
</dbReference>
<dbReference type="PROSITE" id="PS50878">
    <property type="entry name" value="RT_POL"/>
    <property type="match status" value="1"/>
</dbReference>
<feature type="region of interest" description="Disordered" evidence="9">
    <location>
        <begin position="294"/>
        <end position="333"/>
    </location>
</feature>
<dbReference type="Gene3D" id="1.10.340.70">
    <property type="match status" value="1"/>
</dbReference>
<sequence>MARDQHQKAPLYQYESCFFSLRFQVVKILTKNKDVIFAAMADGSCIVFHFNPYFHNRKIELIEVPLGQDAAEVNNKLLEVICPHVATGQASCQWTYSEPRLSDCMLSPVDLLNSRDTFLQAPPLDLPHVKHGKVEAYFAVLITLYHIRKLLSSHGIRPASEMLEEKLRQGGFVKGSAMLSSVCTLHISTSPRSMISPFEPSSENERGLRFSPSPPSLASNPAKVPTLRLRVNPYGPKVTPWVAPTPIGPRVSPYGYGSGELYTEYGWRILLDRPLEDRHWRIDTPCTVLPTYADPIDDPIPDPPPPVDPPAPEVPPIPRGQTAATDPPPAPSIDVTTPVRGASAVGPQPVEGLFDENLGRQFLQLIQGAVRAANVVPEVPISQTLISSGVRTFTGSPDGAPTDAEDWLRDTERRMDQLGFDPAKKYQGAISMLDGNAHVWWESVVTSVSADRLTWEFFRDRFKSRFIGERFLRRMKQEFQNLRQGSRSVAEYELDFLRLLQYGSSLVPTEADRCQKFREGLRIDILKQVATHQDTVFDVLVERAKAAEEVELLLRHTDRAERERPMRPYGPGESSSRPGKRARAAVPQRSNTGPRPTVQQTPAVSRGDSSGFTPLPPCEYCGNKHGGECRKKTGACFRCGSSEHFLRDCPQPSSTARTSTQTPARSQTSVQTPARGRTQSRVSGSTSRADRGRPQQSRGPVLSEARQPALVYATRRRDDRDEPDVIAGTFTIYSVPYFALLDNGSTHSYISSTASRDLQIPVEPTEKALTVMSPVGQSVIVDRVYRRCPLMVQDEIFPADLMELPLEEFDLILGMDWLFEHRVTLDCESKIATLKTPDDRSVILVGERRGYLSNMVSVLTADRMIRKGYEVFLATILNTKGSLSQIEEIRTVKEFPDVFPEELPGLPPDRDVEFEIETYPGLAPVSMAPYRMAPKELKELKVQLQELLDRGFIQPSFSPWGAPFWGATVFSKIDLRSGYYQLKVKDSDVAKTTIRTRYDHYKFLVMPFGLTNAPAAFMDMMNRVFRPYLDQFVVVFIDDILIYSRSEAEHDEHLRIVLQTLQDHRLYAKLSKCEFWLKKITFLGHVVSAEGIQVDPGKIEAIVSWKQPKNVFEIRSFLGLAGYYRRFVEGFSIIAAPLTKLLKKDVPFVWTEAQQASFEKLKEALTQAPVLVQPESGKDFTVYSDASHFGLGCVLMQEGRVIAYASRQLRPHELNYPTHDLELAAVVFALKIWRHYLYGEKCYIYTDHKSLKYLLTEKELNLRQRRWLELLKDYDCQIEYHPGKANVVADALSQKTISDLRSLFARMSLYDDGSLLAELQVKPTLAAEIRAKQLQDSSLLPVIKQVEQGTTEVYSIDQDGVLCFRGRYCVPNDDQLKQTILREAHSSPYAMHPGGDKMYQNLKERYRWAAYQDPRVEVGSYNDGFCYWPTVNTV</sequence>
<feature type="compositionally biased region" description="Basic and acidic residues" evidence="9">
    <location>
        <begin position="556"/>
        <end position="566"/>
    </location>
</feature>
<keyword evidence="8" id="KW-0479">Metal-binding</keyword>
<dbReference type="Gene3D" id="2.40.70.10">
    <property type="entry name" value="Acid Proteases"/>
    <property type="match status" value="1"/>
</dbReference>
<dbReference type="SUPFAM" id="SSF56672">
    <property type="entry name" value="DNA/RNA polymerases"/>
    <property type="match status" value="1"/>
</dbReference>
<evidence type="ECO:0000256" key="1">
    <source>
        <dbReference type="ARBA" id="ARBA00012493"/>
    </source>
</evidence>
<evidence type="ECO:0000256" key="5">
    <source>
        <dbReference type="ARBA" id="ARBA00022759"/>
    </source>
</evidence>
<name>A0ABR2Q0I3_9ROSI</name>
<feature type="domain" description="CCHC-type" evidence="10">
    <location>
        <begin position="636"/>
        <end position="651"/>
    </location>
</feature>
<keyword evidence="4" id="KW-0540">Nuclease</keyword>
<dbReference type="Pfam" id="PF17921">
    <property type="entry name" value="Integrase_H2C2"/>
    <property type="match status" value="1"/>
</dbReference>
<dbReference type="CDD" id="cd00303">
    <property type="entry name" value="retropepsin_like"/>
    <property type="match status" value="1"/>
</dbReference>
<dbReference type="Proteomes" id="UP001396334">
    <property type="component" value="Unassembled WGS sequence"/>
</dbReference>
<evidence type="ECO:0000259" key="10">
    <source>
        <dbReference type="PROSITE" id="PS50158"/>
    </source>
</evidence>
<evidence type="ECO:0000256" key="9">
    <source>
        <dbReference type="SAM" id="MobiDB-lite"/>
    </source>
</evidence>
<dbReference type="EMBL" id="JBBPBN010000047">
    <property type="protein sequence ID" value="KAK8994181.1"/>
    <property type="molecule type" value="Genomic_DNA"/>
</dbReference>
<feature type="region of interest" description="Disordered" evidence="9">
    <location>
        <begin position="556"/>
        <end position="613"/>
    </location>
</feature>
<dbReference type="Pfam" id="PF17917">
    <property type="entry name" value="RT_RNaseH"/>
    <property type="match status" value="1"/>
</dbReference>
<proteinExistence type="predicted"/>
<evidence type="ECO:0000256" key="2">
    <source>
        <dbReference type="ARBA" id="ARBA00022679"/>
    </source>
</evidence>
<feature type="compositionally biased region" description="Polar residues" evidence="9">
    <location>
        <begin position="651"/>
        <end position="687"/>
    </location>
</feature>
<keyword evidence="8" id="KW-0862">Zinc</keyword>
<keyword evidence="3" id="KW-0548">Nucleotidyltransferase</keyword>
<dbReference type="EC" id="2.7.7.49" evidence="1"/>
<dbReference type="Pfam" id="PF08284">
    <property type="entry name" value="RVP_2"/>
    <property type="match status" value="1"/>
</dbReference>
<dbReference type="InterPro" id="IPR001878">
    <property type="entry name" value="Znf_CCHC"/>
</dbReference>
<dbReference type="PANTHER" id="PTHR37984">
    <property type="entry name" value="PROTEIN CBG26694"/>
    <property type="match status" value="1"/>
</dbReference>
<evidence type="ECO:0000313" key="12">
    <source>
        <dbReference type="EMBL" id="KAK8994181.1"/>
    </source>
</evidence>
<evidence type="ECO:0000256" key="3">
    <source>
        <dbReference type="ARBA" id="ARBA00022695"/>
    </source>
</evidence>
<keyword evidence="7" id="KW-0695">RNA-directed DNA polymerase</keyword>
<keyword evidence="2" id="KW-0808">Transferase</keyword>
<gene>
    <name evidence="12" type="ORF">V6N11_045290</name>
</gene>
<dbReference type="InterPro" id="IPR041588">
    <property type="entry name" value="Integrase_H2C2"/>
</dbReference>
<feature type="region of interest" description="Disordered" evidence="9">
    <location>
        <begin position="194"/>
        <end position="222"/>
    </location>
</feature>
<organism evidence="12 13">
    <name type="scientific">Hibiscus sabdariffa</name>
    <name type="common">roselle</name>
    <dbReference type="NCBI Taxonomy" id="183260"/>
    <lineage>
        <taxon>Eukaryota</taxon>
        <taxon>Viridiplantae</taxon>
        <taxon>Streptophyta</taxon>
        <taxon>Embryophyta</taxon>
        <taxon>Tracheophyta</taxon>
        <taxon>Spermatophyta</taxon>
        <taxon>Magnoliopsida</taxon>
        <taxon>eudicotyledons</taxon>
        <taxon>Gunneridae</taxon>
        <taxon>Pentapetalae</taxon>
        <taxon>rosids</taxon>
        <taxon>malvids</taxon>
        <taxon>Malvales</taxon>
        <taxon>Malvaceae</taxon>
        <taxon>Malvoideae</taxon>
        <taxon>Hibiscus</taxon>
    </lineage>
</organism>
<dbReference type="Gene3D" id="3.30.70.270">
    <property type="match status" value="2"/>
</dbReference>
<dbReference type="InterPro" id="IPR041373">
    <property type="entry name" value="RT_RNaseH"/>
</dbReference>
<dbReference type="CDD" id="cd09274">
    <property type="entry name" value="RNase_HI_RT_Ty3"/>
    <property type="match status" value="1"/>
</dbReference>
<dbReference type="PANTHER" id="PTHR37984:SF5">
    <property type="entry name" value="PROTEIN NYNRIN-LIKE"/>
    <property type="match status" value="1"/>
</dbReference>
<comment type="caution">
    <text evidence="12">The sequence shown here is derived from an EMBL/GenBank/DDBJ whole genome shotgun (WGS) entry which is preliminary data.</text>
</comment>
<evidence type="ECO:0000259" key="11">
    <source>
        <dbReference type="PROSITE" id="PS50878"/>
    </source>
</evidence>
<reference evidence="12 13" key="1">
    <citation type="journal article" date="2024" name="G3 (Bethesda)">
        <title>Genome assembly of Hibiscus sabdariffa L. provides insights into metabolisms of medicinal natural products.</title>
        <authorList>
            <person name="Kim T."/>
        </authorList>
    </citation>
    <scope>NUCLEOTIDE SEQUENCE [LARGE SCALE GENOMIC DNA]</scope>
    <source>
        <strain evidence="12">TK-2024</strain>
        <tissue evidence="12">Old leaves</tissue>
    </source>
</reference>
<dbReference type="InterPro" id="IPR021109">
    <property type="entry name" value="Peptidase_aspartic_dom_sf"/>
</dbReference>
<evidence type="ECO:0000256" key="8">
    <source>
        <dbReference type="PROSITE-ProRule" id="PRU00047"/>
    </source>
</evidence>
<dbReference type="InterPro" id="IPR043502">
    <property type="entry name" value="DNA/RNA_pol_sf"/>
</dbReference>
<feature type="region of interest" description="Disordered" evidence="9">
    <location>
        <begin position="647"/>
        <end position="717"/>
    </location>
</feature>
<keyword evidence="6" id="KW-0378">Hydrolase</keyword>
<dbReference type="Gene3D" id="4.10.60.10">
    <property type="entry name" value="Zinc finger, CCHC-type"/>
    <property type="match status" value="1"/>
</dbReference>
<keyword evidence="8" id="KW-0863">Zinc-finger</keyword>
<evidence type="ECO:0000256" key="6">
    <source>
        <dbReference type="ARBA" id="ARBA00022801"/>
    </source>
</evidence>
<feature type="compositionally biased region" description="Polar residues" evidence="9">
    <location>
        <begin position="588"/>
        <end position="612"/>
    </location>
</feature>
<keyword evidence="13" id="KW-1185">Reference proteome</keyword>
<dbReference type="Pfam" id="PF00078">
    <property type="entry name" value="RVT_1"/>
    <property type="match status" value="1"/>
</dbReference>
<evidence type="ECO:0000313" key="13">
    <source>
        <dbReference type="Proteomes" id="UP001396334"/>
    </source>
</evidence>
<accession>A0ABR2Q0I3</accession>
<feature type="compositionally biased region" description="Pro residues" evidence="9">
    <location>
        <begin position="301"/>
        <end position="318"/>
    </location>
</feature>
<dbReference type="InterPro" id="IPR039686">
    <property type="entry name" value="FANCM/Mph1-like_ID"/>
</dbReference>
<dbReference type="Pfam" id="PF03732">
    <property type="entry name" value="Retrotrans_gag"/>
    <property type="match status" value="1"/>
</dbReference>
<dbReference type="InterPro" id="IPR000477">
    <property type="entry name" value="RT_dom"/>
</dbReference>
<evidence type="ECO:0000256" key="7">
    <source>
        <dbReference type="ARBA" id="ARBA00022918"/>
    </source>
</evidence>
<dbReference type="InterPro" id="IPR005162">
    <property type="entry name" value="Retrotrans_gag_dom"/>
</dbReference>
<dbReference type="InterPro" id="IPR043128">
    <property type="entry name" value="Rev_trsase/Diguanyl_cyclase"/>
</dbReference>
<dbReference type="Pfam" id="PF00098">
    <property type="entry name" value="zf-CCHC"/>
    <property type="match status" value="1"/>
</dbReference>
<feature type="domain" description="Reverse transcriptase" evidence="11">
    <location>
        <begin position="887"/>
        <end position="1087"/>
    </location>
</feature>
<dbReference type="CDD" id="cd01647">
    <property type="entry name" value="RT_LTR"/>
    <property type="match status" value="1"/>
</dbReference>
<dbReference type="InterPro" id="IPR050951">
    <property type="entry name" value="Retrovirus_Pol_polyprotein"/>
</dbReference>
<dbReference type="Gene3D" id="3.10.10.10">
    <property type="entry name" value="HIV Type 1 Reverse Transcriptase, subunit A, domain 1"/>
    <property type="match status" value="2"/>
</dbReference>
<dbReference type="CDD" id="cd12091">
    <property type="entry name" value="FANCM_ID"/>
    <property type="match status" value="1"/>
</dbReference>
<dbReference type="SUPFAM" id="SSF50630">
    <property type="entry name" value="Acid proteases"/>
    <property type="match status" value="1"/>
</dbReference>
<dbReference type="PROSITE" id="PS50158">
    <property type="entry name" value="ZF_CCHC"/>
    <property type="match status" value="1"/>
</dbReference>
<keyword evidence="5" id="KW-0255">Endonuclease</keyword>
<protein>
    <recommendedName>
        <fullName evidence="1">RNA-directed DNA polymerase</fullName>
        <ecNumber evidence="1">2.7.7.49</ecNumber>
    </recommendedName>
</protein>
<evidence type="ECO:0000256" key="4">
    <source>
        <dbReference type="ARBA" id="ARBA00022722"/>
    </source>
</evidence>